<feature type="region of interest" description="Disordered" evidence="1">
    <location>
        <begin position="135"/>
        <end position="178"/>
    </location>
</feature>
<dbReference type="EMBL" id="CP126223">
    <property type="protein sequence ID" value="WIA23479.1"/>
    <property type="molecule type" value="Genomic_DNA"/>
</dbReference>
<dbReference type="PANTHER" id="PTHR44329">
    <property type="entry name" value="SERINE/THREONINE-PROTEIN KINASE TNNI3K-RELATED"/>
    <property type="match status" value="1"/>
</dbReference>
<evidence type="ECO:0000259" key="2">
    <source>
        <dbReference type="PROSITE" id="PS50011"/>
    </source>
</evidence>
<dbReference type="Pfam" id="PF07714">
    <property type="entry name" value="PK_Tyr_Ser-Thr"/>
    <property type="match status" value="1"/>
</dbReference>
<protein>
    <recommendedName>
        <fullName evidence="2">Protein kinase domain-containing protein</fullName>
    </recommendedName>
</protein>
<gene>
    <name evidence="3" type="ORF">OEZ85_000224</name>
</gene>
<organism evidence="3 4">
    <name type="scientific">Tetradesmus obliquus</name>
    <name type="common">Green alga</name>
    <name type="synonym">Acutodesmus obliquus</name>
    <dbReference type="NCBI Taxonomy" id="3088"/>
    <lineage>
        <taxon>Eukaryota</taxon>
        <taxon>Viridiplantae</taxon>
        <taxon>Chlorophyta</taxon>
        <taxon>core chlorophytes</taxon>
        <taxon>Chlorophyceae</taxon>
        <taxon>CS clade</taxon>
        <taxon>Sphaeropleales</taxon>
        <taxon>Scenedesmaceae</taxon>
        <taxon>Tetradesmus</taxon>
    </lineage>
</organism>
<dbReference type="InterPro" id="IPR008271">
    <property type="entry name" value="Ser/Thr_kinase_AS"/>
</dbReference>
<name>A0ABY8URD7_TETOB</name>
<sequence length="490" mass="49537">MQGLGLSGRDVCFVAQQQGEPLPPGYFWATESQLGAPATLPAGGFDAFEALQQAGNSNRHSNSPAGPNAAAGLMGYEGVGFVRERLAADRRSSRREQMAVMETALGSSLSHPNIVQVYTYVLRPLSAAGAAATFNTRSMPPSAGGRPNSSSSSGTPPAAAAAAASGSGKGPSSGGPATAAQQVVGYELQLVMEYCPLGSLRSAIDGCLLDDRLTNRPNYSTVLSLGLGVARAMAHLHAEGVIHGDLKAANVLLKMELAGSPGAAAAATAGTAVAAAGGTATCSASGGSDKQQQQQQQQSALVAKVADFGLATRLNDTETHVSGVHRGTLTHMAPELLLQGRASKASDVYAFGILLWELATGRRAFSDVPKAMLGAAVVRDAARPEWPEGSSCMHAAAFAAAAAAAVGLLGGADFVHPPSHYRQLTEACWAQNPADRPSFGEPPGLAAAGGSRAAAAAAAGDVASRAAPVALASPFDMLKDASWVGSSSQV</sequence>
<keyword evidence="4" id="KW-1185">Reference proteome</keyword>
<dbReference type="PANTHER" id="PTHR44329:SF214">
    <property type="entry name" value="PROTEIN KINASE DOMAIN-CONTAINING PROTEIN"/>
    <property type="match status" value="1"/>
</dbReference>
<evidence type="ECO:0000256" key="1">
    <source>
        <dbReference type="SAM" id="MobiDB-lite"/>
    </source>
</evidence>
<dbReference type="InterPro" id="IPR011009">
    <property type="entry name" value="Kinase-like_dom_sf"/>
</dbReference>
<reference evidence="3 4" key="1">
    <citation type="submission" date="2023-05" db="EMBL/GenBank/DDBJ databases">
        <title>A 100% complete, gapless, phased diploid assembly of the Scenedesmus obliquus UTEX 3031 genome.</title>
        <authorList>
            <person name="Biondi T.C."/>
            <person name="Hanschen E.R."/>
            <person name="Kwon T."/>
            <person name="Eng W."/>
            <person name="Kruse C.P.S."/>
            <person name="Koehler S.I."/>
            <person name="Kunde Y."/>
            <person name="Gleasner C.D."/>
            <person name="You Mak K.T."/>
            <person name="Polle J."/>
            <person name="Hovde B.T."/>
            <person name="Starkenburg S.R."/>
        </authorList>
    </citation>
    <scope>NUCLEOTIDE SEQUENCE [LARGE SCALE GENOMIC DNA]</scope>
    <source>
        <strain evidence="3 4">DOE0152z</strain>
    </source>
</reference>
<dbReference type="InterPro" id="IPR051681">
    <property type="entry name" value="Ser/Thr_Kinases-Pseudokinases"/>
</dbReference>
<dbReference type="Gene3D" id="1.10.510.10">
    <property type="entry name" value="Transferase(Phosphotransferase) domain 1"/>
    <property type="match status" value="2"/>
</dbReference>
<dbReference type="Proteomes" id="UP001244341">
    <property type="component" value="Chromosome 16b"/>
</dbReference>
<evidence type="ECO:0000313" key="4">
    <source>
        <dbReference type="Proteomes" id="UP001244341"/>
    </source>
</evidence>
<evidence type="ECO:0000313" key="3">
    <source>
        <dbReference type="EMBL" id="WIA23479.1"/>
    </source>
</evidence>
<dbReference type="InterPro" id="IPR000719">
    <property type="entry name" value="Prot_kinase_dom"/>
</dbReference>
<accession>A0ABY8URD7</accession>
<dbReference type="SMART" id="SM00220">
    <property type="entry name" value="S_TKc"/>
    <property type="match status" value="1"/>
</dbReference>
<dbReference type="InterPro" id="IPR001245">
    <property type="entry name" value="Ser-Thr/Tyr_kinase_cat_dom"/>
</dbReference>
<dbReference type="PROSITE" id="PS50011">
    <property type="entry name" value="PROTEIN_KINASE_DOM"/>
    <property type="match status" value="1"/>
</dbReference>
<feature type="domain" description="Protein kinase" evidence="2">
    <location>
        <begin position="34"/>
        <end position="448"/>
    </location>
</feature>
<proteinExistence type="predicted"/>
<feature type="compositionally biased region" description="Low complexity" evidence="1">
    <location>
        <begin position="140"/>
        <end position="166"/>
    </location>
</feature>
<dbReference type="SUPFAM" id="SSF56112">
    <property type="entry name" value="Protein kinase-like (PK-like)"/>
    <property type="match status" value="1"/>
</dbReference>
<dbReference type="PROSITE" id="PS00108">
    <property type="entry name" value="PROTEIN_KINASE_ST"/>
    <property type="match status" value="1"/>
</dbReference>